<organism evidence="1 2">
    <name type="scientific">Aspergillus ellipticus CBS 707.79</name>
    <dbReference type="NCBI Taxonomy" id="1448320"/>
    <lineage>
        <taxon>Eukaryota</taxon>
        <taxon>Fungi</taxon>
        <taxon>Dikarya</taxon>
        <taxon>Ascomycota</taxon>
        <taxon>Pezizomycotina</taxon>
        <taxon>Eurotiomycetes</taxon>
        <taxon>Eurotiomycetidae</taxon>
        <taxon>Eurotiales</taxon>
        <taxon>Aspergillaceae</taxon>
        <taxon>Aspergillus</taxon>
        <taxon>Aspergillus subgen. Circumdati</taxon>
    </lineage>
</organism>
<sequence length="223" mass="24937">MFLSAAQPNERGHWEGIHAGRAKDHPNCVRLPAHPKWGSVKPVWISEVSYQTCLILIVLPKDDNGGDYLVSHGVCFPVAHGGSPDPMVHGWGSGDQGRLESFRWVFRSTHPDPRPPAVEVGTGNWELELELERERELGTGNWEPRQGNGREENLVEEMRSSAITSTCRPRFCSACILRHAHHPSYLFTPAYYGVRSTNSACAACALYIVHCALYRYSVITPYL</sequence>
<dbReference type="AlphaFoldDB" id="A0A319F2C9"/>
<reference evidence="1 2" key="1">
    <citation type="submission" date="2018-02" db="EMBL/GenBank/DDBJ databases">
        <title>The genomes of Aspergillus section Nigri reveals drivers in fungal speciation.</title>
        <authorList>
            <consortium name="DOE Joint Genome Institute"/>
            <person name="Vesth T.C."/>
            <person name="Nybo J."/>
            <person name="Theobald S."/>
            <person name="Brandl J."/>
            <person name="Frisvad J.C."/>
            <person name="Nielsen K.F."/>
            <person name="Lyhne E.K."/>
            <person name="Kogle M.E."/>
            <person name="Kuo A."/>
            <person name="Riley R."/>
            <person name="Clum A."/>
            <person name="Nolan M."/>
            <person name="Lipzen A."/>
            <person name="Salamov A."/>
            <person name="Henrissat B."/>
            <person name="Wiebenga A."/>
            <person name="De vries R.P."/>
            <person name="Grigoriev I.V."/>
            <person name="Mortensen U.H."/>
            <person name="Andersen M.R."/>
            <person name="Baker S.E."/>
        </authorList>
    </citation>
    <scope>NUCLEOTIDE SEQUENCE [LARGE SCALE GENOMIC DNA]</scope>
    <source>
        <strain evidence="1 2">CBS 707.79</strain>
    </source>
</reference>
<protein>
    <submittedName>
        <fullName evidence="1">Uncharacterized protein</fullName>
    </submittedName>
</protein>
<gene>
    <name evidence="1" type="ORF">BO71DRAFT_13661</name>
</gene>
<keyword evidence="2" id="KW-1185">Reference proteome</keyword>
<dbReference type="VEuPathDB" id="FungiDB:BO71DRAFT_13661"/>
<dbReference type="Proteomes" id="UP000247810">
    <property type="component" value="Unassembled WGS sequence"/>
</dbReference>
<proteinExistence type="predicted"/>
<evidence type="ECO:0000313" key="1">
    <source>
        <dbReference type="EMBL" id="PYH98892.1"/>
    </source>
</evidence>
<accession>A0A319F2C9</accession>
<name>A0A319F2C9_9EURO</name>
<evidence type="ECO:0000313" key="2">
    <source>
        <dbReference type="Proteomes" id="UP000247810"/>
    </source>
</evidence>
<dbReference type="EMBL" id="KZ825807">
    <property type="protein sequence ID" value="PYH98892.1"/>
    <property type="molecule type" value="Genomic_DNA"/>
</dbReference>